<sequence>MPARKAGFAMIAALVALTSACSDTPPAPDAATPAPAPSNAAPAGKPGSLALQVEEVTGGLTHGWDIGFLPDGKALVTQRPGKIALVSGLQPGATATEVKADFSDLFVEHESGLLGLVVHPDFAQSRRFTTCQNYKQGETPTDVRLITWTLSADGTSAQRVQTLLTGMPVNPNGRHSGCRPTLAEDGALLVGTGDAADNPDVPQDRTNLGGKVLRIDLNTGEGLPDNPFASSANANERRVYTYGHRNVQGVAVRTGTGQVFVSEHGPTNFDELSLVKAGGNYGWDPSQGGTVDEYDESVPMTDLERFPDAVPQAWTSGKTTEAPSGATFLTGPQWGDLDGRMVLAALRGQKLLVFTMDGPGAVTDVYLPPEFNAEFGRLRGVRTGPDGALYVTTSTGTDDKLLRVTLA</sequence>
<reference evidence="4 5" key="1">
    <citation type="submission" date="2016-04" db="EMBL/GenBank/DDBJ databases">
        <title>Complete genome sequence and analysis of deep-sea sediment isolate, Amycolatopsis sp. WP1.</title>
        <authorList>
            <person name="Wang H."/>
            <person name="Chen S."/>
            <person name="Wu Q."/>
        </authorList>
    </citation>
    <scope>NUCLEOTIDE SEQUENCE [LARGE SCALE GENOMIC DNA]</scope>
    <source>
        <strain evidence="4 5">WP1</strain>
    </source>
</reference>
<evidence type="ECO:0000313" key="5">
    <source>
        <dbReference type="Proteomes" id="UP000250434"/>
    </source>
</evidence>
<dbReference type="RefSeq" id="WP_113697848.1">
    <property type="nucleotide sequence ID" value="NZ_CP015163.1"/>
</dbReference>
<organism evidence="4 5">
    <name type="scientific">Amycolatopsis albispora</name>
    <dbReference type="NCBI Taxonomy" id="1804986"/>
    <lineage>
        <taxon>Bacteria</taxon>
        <taxon>Bacillati</taxon>
        <taxon>Actinomycetota</taxon>
        <taxon>Actinomycetes</taxon>
        <taxon>Pseudonocardiales</taxon>
        <taxon>Pseudonocardiaceae</taxon>
        <taxon>Amycolatopsis</taxon>
    </lineage>
</organism>
<protein>
    <submittedName>
        <fullName evidence="4">Glucose dehydrogenase</fullName>
    </submittedName>
</protein>
<dbReference type="Gene3D" id="2.120.10.30">
    <property type="entry name" value="TolB, C-terminal domain"/>
    <property type="match status" value="1"/>
</dbReference>
<proteinExistence type="predicted"/>
<dbReference type="PANTHER" id="PTHR19328">
    <property type="entry name" value="HEDGEHOG-INTERACTING PROTEIN"/>
    <property type="match status" value="1"/>
</dbReference>
<dbReference type="PROSITE" id="PS51257">
    <property type="entry name" value="PROKAR_LIPOPROTEIN"/>
    <property type="match status" value="1"/>
</dbReference>
<dbReference type="Proteomes" id="UP000250434">
    <property type="component" value="Chromosome"/>
</dbReference>
<feature type="signal peptide" evidence="2">
    <location>
        <begin position="1"/>
        <end position="20"/>
    </location>
</feature>
<evidence type="ECO:0000256" key="2">
    <source>
        <dbReference type="SAM" id="SignalP"/>
    </source>
</evidence>
<keyword evidence="5" id="KW-1185">Reference proteome</keyword>
<feature type="compositionally biased region" description="Low complexity" evidence="1">
    <location>
        <begin position="29"/>
        <end position="46"/>
    </location>
</feature>
<feature type="domain" description="Glucose/Sorbosone dehydrogenase" evidence="3">
    <location>
        <begin position="60"/>
        <end position="402"/>
    </location>
</feature>
<name>A0A344LL26_9PSEU</name>
<dbReference type="SUPFAM" id="SSF50952">
    <property type="entry name" value="Soluble quinoprotein glucose dehydrogenase"/>
    <property type="match status" value="1"/>
</dbReference>
<keyword evidence="2" id="KW-0732">Signal</keyword>
<dbReference type="Pfam" id="PF07995">
    <property type="entry name" value="GSDH"/>
    <property type="match status" value="1"/>
</dbReference>
<feature type="region of interest" description="Disordered" evidence="1">
    <location>
        <begin position="22"/>
        <end position="46"/>
    </location>
</feature>
<evidence type="ECO:0000259" key="3">
    <source>
        <dbReference type="Pfam" id="PF07995"/>
    </source>
</evidence>
<accession>A0A344LL26</accession>
<dbReference type="InterPro" id="IPR012938">
    <property type="entry name" value="Glc/Sorbosone_DH"/>
</dbReference>
<dbReference type="OrthoDB" id="9770043at2"/>
<dbReference type="AlphaFoldDB" id="A0A344LL26"/>
<evidence type="ECO:0000256" key="1">
    <source>
        <dbReference type="SAM" id="MobiDB-lite"/>
    </source>
</evidence>
<dbReference type="KEGG" id="aab:A4R43_23975"/>
<evidence type="ECO:0000313" key="4">
    <source>
        <dbReference type="EMBL" id="AXB48750.1"/>
    </source>
</evidence>
<dbReference type="InterPro" id="IPR011042">
    <property type="entry name" value="6-blade_b-propeller_TolB-like"/>
</dbReference>
<dbReference type="PANTHER" id="PTHR19328:SF13">
    <property type="entry name" value="HIPL1 PROTEIN"/>
    <property type="match status" value="1"/>
</dbReference>
<dbReference type="InterPro" id="IPR011041">
    <property type="entry name" value="Quinoprot_gluc/sorb_DH_b-prop"/>
</dbReference>
<feature type="chain" id="PRO_5039714173" evidence="2">
    <location>
        <begin position="21"/>
        <end position="407"/>
    </location>
</feature>
<gene>
    <name evidence="4" type="ORF">A4R43_23975</name>
</gene>
<dbReference type="EMBL" id="CP015163">
    <property type="protein sequence ID" value="AXB48750.1"/>
    <property type="molecule type" value="Genomic_DNA"/>
</dbReference>